<protein>
    <recommendedName>
        <fullName evidence="2">diguanylate cyclase</fullName>
        <ecNumber evidence="2">2.7.7.65</ecNumber>
    </recommendedName>
</protein>
<reference evidence="7 8" key="1">
    <citation type="submission" date="2014-04" db="EMBL/GenBank/DDBJ databases">
        <title>Draft genome sequence of Hydrogenovibrio marinus MH-110, a model organism for aerobic H2 metabolism.</title>
        <authorList>
            <person name="Cha H.J."/>
            <person name="Jo B.H."/>
            <person name="Hwang B.H."/>
        </authorList>
    </citation>
    <scope>NUCLEOTIDE SEQUENCE [LARGE SCALE GENOMIC DNA]</scope>
    <source>
        <strain evidence="7 8">MH-110</strain>
    </source>
</reference>
<dbReference type="Gene3D" id="3.30.70.270">
    <property type="match status" value="1"/>
</dbReference>
<evidence type="ECO:0000313" key="7">
    <source>
        <dbReference type="EMBL" id="KDN96083.1"/>
    </source>
</evidence>
<evidence type="ECO:0000256" key="2">
    <source>
        <dbReference type="ARBA" id="ARBA00012528"/>
    </source>
</evidence>
<keyword evidence="4" id="KW-0175">Coiled coil</keyword>
<dbReference type="EC" id="2.7.7.65" evidence="2"/>
<comment type="caution">
    <text evidence="7">The sequence shown here is derived from an EMBL/GenBank/DDBJ whole genome shotgun (WGS) entry which is preliminary data.</text>
</comment>
<dbReference type="CDD" id="cd01949">
    <property type="entry name" value="GGDEF"/>
    <property type="match status" value="1"/>
</dbReference>
<dbReference type="InterPro" id="IPR000160">
    <property type="entry name" value="GGDEF_dom"/>
</dbReference>
<organism evidence="7 8">
    <name type="scientific">Hydrogenovibrio marinus</name>
    <dbReference type="NCBI Taxonomy" id="28885"/>
    <lineage>
        <taxon>Bacteria</taxon>
        <taxon>Pseudomonadati</taxon>
        <taxon>Pseudomonadota</taxon>
        <taxon>Gammaproteobacteria</taxon>
        <taxon>Thiotrichales</taxon>
        <taxon>Piscirickettsiaceae</taxon>
        <taxon>Hydrogenovibrio</taxon>
    </lineage>
</organism>
<feature type="coiled-coil region" evidence="4">
    <location>
        <begin position="230"/>
        <end position="261"/>
    </location>
</feature>
<dbReference type="FunFam" id="3.30.70.270:FF:000001">
    <property type="entry name" value="Diguanylate cyclase domain protein"/>
    <property type="match status" value="1"/>
</dbReference>
<dbReference type="InterPro" id="IPR050469">
    <property type="entry name" value="Diguanylate_Cyclase"/>
</dbReference>
<name>A0A066ZQJ9_HYDMR</name>
<dbReference type="SMART" id="SM00267">
    <property type="entry name" value="GGDEF"/>
    <property type="match status" value="1"/>
</dbReference>
<dbReference type="AlphaFoldDB" id="A0A066ZQJ9"/>
<dbReference type="InterPro" id="IPR029787">
    <property type="entry name" value="Nucleotide_cyclase"/>
</dbReference>
<comment type="cofactor">
    <cofactor evidence="1">
        <name>Mg(2+)</name>
        <dbReference type="ChEBI" id="CHEBI:18420"/>
    </cofactor>
</comment>
<sequence length="434" mass="50019">MKTKSIEQPDENRLSWLARNLYNQWWILAAFLFSVALVIIMAISAQRLTERTIDNAAKMANLQYEKLHNLLNLHLSGQNRTVNLSLILMLEDPFEQDKAMTAFYQSGRNYTIHRDKLAELVQGDPTEMHWVDQINAMAKITGPLQDRIANMALDDQRAQGIELLTHEVIPQLNTFSEKVNDFSRDQAQDTKQLITEAKHQVDNMVHVIIIFTLLIVFTSVVLAFIIGRKFLRMNQRLNQANETLEKEVENRTRKLYETKEALLEKNRILEELSITDPLTQLYNRLKMESLLETFQQEFEQKNTPFSLLLIDLDFFKSINDSFGHNQGDQVLIELSVCLKLFFNENAHLGRWGGEEFIVMMENSDLTIAEQTADAFRKLVEDHEFSIAKPLTVSIGIASIKPNEPIAEFIHRADMALYSAKHNGRNQIRTEASAK</sequence>
<dbReference type="RefSeq" id="WP_051623071.1">
    <property type="nucleotide sequence ID" value="NZ_AP020335.1"/>
</dbReference>
<proteinExistence type="predicted"/>
<accession>A0A066ZQJ9</accession>
<keyword evidence="5" id="KW-0812">Transmembrane</keyword>
<dbReference type="EMBL" id="JMIU01000001">
    <property type="protein sequence ID" value="KDN96083.1"/>
    <property type="molecule type" value="Genomic_DNA"/>
</dbReference>
<keyword evidence="5" id="KW-1133">Transmembrane helix</keyword>
<dbReference type="Proteomes" id="UP000027341">
    <property type="component" value="Unassembled WGS sequence"/>
</dbReference>
<comment type="catalytic activity">
    <reaction evidence="3">
        <text>2 GTP = 3',3'-c-di-GMP + 2 diphosphate</text>
        <dbReference type="Rhea" id="RHEA:24898"/>
        <dbReference type="ChEBI" id="CHEBI:33019"/>
        <dbReference type="ChEBI" id="CHEBI:37565"/>
        <dbReference type="ChEBI" id="CHEBI:58805"/>
        <dbReference type="EC" id="2.7.7.65"/>
    </reaction>
</comment>
<dbReference type="SUPFAM" id="SSF55073">
    <property type="entry name" value="Nucleotide cyclase"/>
    <property type="match status" value="1"/>
</dbReference>
<feature type="domain" description="GGDEF" evidence="6">
    <location>
        <begin position="303"/>
        <end position="432"/>
    </location>
</feature>
<evidence type="ECO:0000256" key="3">
    <source>
        <dbReference type="ARBA" id="ARBA00034247"/>
    </source>
</evidence>
<feature type="transmembrane region" description="Helical" evidence="5">
    <location>
        <begin position="204"/>
        <end position="226"/>
    </location>
</feature>
<evidence type="ECO:0000256" key="5">
    <source>
        <dbReference type="SAM" id="Phobius"/>
    </source>
</evidence>
<dbReference type="GO" id="GO:0052621">
    <property type="term" value="F:diguanylate cyclase activity"/>
    <property type="evidence" value="ECO:0007669"/>
    <property type="project" value="UniProtKB-EC"/>
</dbReference>
<dbReference type="PANTHER" id="PTHR45138">
    <property type="entry name" value="REGULATORY COMPONENTS OF SENSORY TRANSDUCTION SYSTEM"/>
    <property type="match status" value="1"/>
</dbReference>
<dbReference type="STRING" id="28885.EI16_07280"/>
<evidence type="ECO:0000259" key="6">
    <source>
        <dbReference type="PROSITE" id="PS50887"/>
    </source>
</evidence>
<evidence type="ECO:0000313" key="8">
    <source>
        <dbReference type="Proteomes" id="UP000027341"/>
    </source>
</evidence>
<dbReference type="PANTHER" id="PTHR45138:SF9">
    <property type="entry name" value="DIGUANYLATE CYCLASE DGCM-RELATED"/>
    <property type="match status" value="1"/>
</dbReference>
<evidence type="ECO:0000256" key="1">
    <source>
        <dbReference type="ARBA" id="ARBA00001946"/>
    </source>
</evidence>
<dbReference type="Pfam" id="PF00990">
    <property type="entry name" value="GGDEF"/>
    <property type="match status" value="1"/>
</dbReference>
<keyword evidence="8" id="KW-1185">Reference proteome</keyword>
<keyword evidence="5" id="KW-0472">Membrane</keyword>
<feature type="transmembrane region" description="Helical" evidence="5">
    <location>
        <begin position="21"/>
        <end position="43"/>
    </location>
</feature>
<gene>
    <name evidence="7" type="ORF">EI16_07280</name>
</gene>
<evidence type="ECO:0000256" key="4">
    <source>
        <dbReference type="SAM" id="Coils"/>
    </source>
</evidence>
<dbReference type="InterPro" id="IPR043128">
    <property type="entry name" value="Rev_trsase/Diguanyl_cyclase"/>
</dbReference>
<dbReference type="PROSITE" id="PS50887">
    <property type="entry name" value="GGDEF"/>
    <property type="match status" value="1"/>
</dbReference>
<dbReference type="NCBIfam" id="TIGR00254">
    <property type="entry name" value="GGDEF"/>
    <property type="match status" value="1"/>
</dbReference>